<proteinExistence type="inferred from homology"/>
<dbReference type="GO" id="GO:0001964">
    <property type="term" value="P:startle response"/>
    <property type="evidence" value="ECO:0007669"/>
    <property type="project" value="EnsemblMetazoa"/>
</dbReference>
<dbReference type="Gene3D" id="1.10.10.10">
    <property type="entry name" value="Winged helix-like DNA-binding domain superfamily/Winged helix DNA-binding domain"/>
    <property type="match status" value="1"/>
</dbReference>
<evidence type="ECO:0000256" key="6">
    <source>
        <dbReference type="SAM" id="MobiDB-lite"/>
    </source>
</evidence>
<evidence type="ECO:0000313" key="9">
    <source>
        <dbReference type="Proteomes" id="UP000001292"/>
    </source>
</evidence>
<dbReference type="InterPro" id="IPR000418">
    <property type="entry name" value="Ets_dom"/>
</dbReference>
<dbReference type="GO" id="GO:0000981">
    <property type="term" value="F:DNA-binding transcription factor activity, RNA polymerase II-specific"/>
    <property type="evidence" value="ECO:0007669"/>
    <property type="project" value="TreeGrafter"/>
</dbReference>
<dbReference type="InterPro" id="IPR036388">
    <property type="entry name" value="WH-like_DNA-bd_sf"/>
</dbReference>
<comment type="similarity">
    <text evidence="2 5">Belongs to the ETS family.</text>
</comment>
<evidence type="ECO:0000256" key="4">
    <source>
        <dbReference type="ARBA" id="ARBA00023242"/>
    </source>
</evidence>
<evidence type="ECO:0000256" key="1">
    <source>
        <dbReference type="ARBA" id="ARBA00004123"/>
    </source>
</evidence>
<feature type="region of interest" description="Disordered" evidence="6">
    <location>
        <begin position="367"/>
        <end position="421"/>
    </location>
</feature>
<dbReference type="GO" id="GO:0043565">
    <property type="term" value="F:sequence-specific DNA binding"/>
    <property type="evidence" value="ECO:0007669"/>
    <property type="project" value="InterPro"/>
</dbReference>
<dbReference type="HOGENOM" id="CLU_410646_0_0_1"/>
<dbReference type="GO" id="GO:0045938">
    <property type="term" value="P:positive regulation of circadian sleep/wake cycle, sleep"/>
    <property type="evidence" value="ECO:0007669"/>
    <property type="project" value="EnsemblMetazoa"/>
</dbReference>
<dbReference type="PANTHER" id="PTHR11849:SF282">
    <property type="entry name" value="ETV5-RELATED PROTEIN ETS96B"/>
    <property type="match status" value="1"/>
</dbReference>
<feature type="region of interest" description="Disordered" evidence="6">
    <location>
        <begin position="303"/>
        <end position="324"/>
    </location>
</feature>
<feature type="domain" description="ETS" evidence="7">
    <location>
        <begin position="544"/>
        <end position="625"/>
    </location>
</feature>
<sequence length="686" mass="75547">MEARQSGLLKSEIPAGYNELHEQGDMITRRERECDRRQRLTPAQCSLSGQVSINRSWSRQMTTYYTYAHSDYGEAKTHLEQLQQTLTHLDHPHHHHAHHPHHHLGLYHGALPNTSTITTDSVVSCVSSTLPAVAKAISASSSCDGLQSERKKCPTSDLDSGGHGHGHGLMEAICAGQKTSPIPPPPPPCCLTLGESSSSPNPIATAALMNASTSGSSSAGGASASLCNDLTRESSWYAHHHHHHHHQLPDELVMYATPTPTPAIGKFGLDTSTEGYLNARYNVNVKGVRHDRTSSFFDIPAVTHPHTHPHPHSHPHPHPHPYCYRFPSSPPAGILKKSDEEATSAAVYCSDVSSGQHFPHHTKIEHADSTTTAAQQQHQQQQHQQQQQQQQQQQLQQAAALHPHHHHSHHGHHGHQQAEQQALTHLTPLHAASAFKFSHTAVISSSAVYATPSHYAHQQQTQSQSVYRDLSPTTLAAVSDADLKYDSGPYNAAISSTYPSALRPNVVDSTTSSDAELRLDQFYASNGISTSSNGQAISQRRGSLQLWQFLVALLDEPTTSASCIAWTGRGMEFKLIEPEEVARRWGLQKNRPAMNYDKLSRSLRYYYEKGIMQKVNGERYVYRFVCDPDALFNMAYGHLTTGSGKGDQHQLTLSLAKTPPTSGDSQTQSPRVAKSEYYDTAALHKY</sequence>
<dbReference type="InterPro" id="IPR046328">
    <property type="entry name" value="ETS_fam"/>
</dbReference>
<dbReference type="GO" id="GO:0030154">
    <property type="term" value="P:cell differentiation"/>
    <property type="evidence" value="ECO:0007669"/>
    <property type="project" value="TreeGrafter"/>
</dbReference>
<dbReference type="STRING" id="7238.B4HH68"/>
<dbReference type="PROSITE" id="PS50061">
    <property type="entry name" value="ETS_DOMAIN_3"/>
    <property type="match status" value="1"/>
</dbReference>
<protein>
    <submittedName>
        <fullName evidence="8">GM26627</fullName>
    </submittedName>
</protein>
<evidence type="ECO:0000256" key="5">
    <source>
        <dbReference type="RuleBase" id="RU004019"/>
    </source>
</evidence>
<dbReference type="GO" id="GO:0060159">
    <property type="term" value="P:regulation of dopamine receptor signaling pathway"/>
    <property type="evidence" value="ECO:0007669"/>
    <property type="project" value="EnsemblMetazoa"/>
</dbReference>
<dbReference type="SMART" id="SM00413">
    <property type="entry name" value="ETS"/>
    <property type="match status" value="1"/>
</dbReference>
<dbReference type="AlphaFoldDB" id="B4HH68"/>
<accession>B4HH68</accession>
<dbReference type="Proteomes" id="UP000001292">
    <property type="component" value="Unassembled WGS sequence"/>
</dbReference>
<dbReference type="PROSITE" id="PS00346">
    <property type="entry name" value="ETS_DOMAIN_2"/>
    <property type="match status" value="1"/>
</dbReference>
<keyword evidence="4 5" id="KW-0539">Nucleus</keyword>
<comment type="subcellular location">
    <subcellularLocation>
        <location evidence="1 5">Nucleus</location>
    </subcellularLocation>
</comment>
<dbReference type="GO" id="GO:0005634">
    <property type="term" value="C:nucleus"/>
    <property type="evidence" value="ECO:0007669"/>
    <property type="project" value="UniProtKB-SubCell"/>
</dbReference>
<dbReference type="OMA" id="TLMEAIC"/>
<dbReference type="SMR" id="B4HH68"/>
<gene>
    <name evidence="8" type="primary">Dsec\GM26627</name>
    <name evidence="8" type="ORF">Dsec_GM26627</name>
</gene>
<dbReference type="PhylomeDB" id="B4HH68"/>
<feature type="region of interest" description="Disordered" evidence="6">
    <location>
        <begin position="655"/>
        <end position="674"/>
    </location>
</feature>
<reference evidence="8 9" key="1">
    <citation type="journal article" date="2007" name="Nature">
        <title>Evolution of genes and genomes on the Drosophila phylogeny.</title>
        <authorList>
            <consortium name="Drosophila 12 Genomes Consortium"/>
            <person name="Clark A.G."/>
            <person name="Eisen M.B."/>
            <person name="Smith D.R."/>
            <person name="Bergman C.M."/>
            <person name="Oliver B."/>
            <person name="Markow T.A."/>
            <person name="Kaufman T.C."/>
            <person name="Kellis M."/>
            <person name="Gelbart W."/>
            <person name="Iyer V.N."/>
            <person name="Pollard D.A."/>
            <person name="Sackton T.B."/>
            <person name="Larracuente A.M."/>
            <person name="Singh N.D."/>
            <person name="Abad J.P."/>
            <person name="Abt D.N."/>
            <person name="Adryan B."/>
            <person name="Aguade M."/>
            <person name="Akashi H."/>
            <person name="Anderson W.W."/>
            <person name="Aquadro C.F."/>
            <person name="Ardell D.H."/>
            <person name="Arguello R."/>
            <person name="Artieri C.G."/>
            <person name="Barbash D.A."/>
            <person name="Barker D."/>
            <person name="Barsanti P."/>
            <person name="Batterham P."/>
            <person name="Batzoglou S."/>
            <person name="Begun D."/>
            <person name="Bhutkar A."/>
            <person name="Blanco E."/>
            <person name="Bosak S.A."/>
            <person name="Bradley R.K."/>
            <person name="Brand A.D."/>
            <person name="Brent M.R."/>
            <person name="Brooks A.N."/>
            <person name="Brown R.H."/>
            <person name="Butlin R.K."/>
            <person name="Caggese C."/>
            <person name="Calvi B.R."/>
            <person name="Bernardo de Carvalho A."/>
            <person name="Caspi A."/>
            <person name="Castrezana S."/>
            <person name="Celniker S.E."/>
            <person name="Chang J.L."/>
            <person name="Chapple C."/>
            <person name="Chatterji S."/>
            <person name="Chinwalla A."/>
            <person name="Civetta A."/>
            <person name="Clifton S.W."/>
            <person name="Comeron J.M."/>
            <person name="Costello J.C."/>
            <person name="Coyne J.A."/>
            <person name="Daub J."/>
            <person name="David R.G."/>
            <person name="Delcher A.L."/>
            <person name="Delehaunty K."/>
            <person name="Do C.B."/>
            <person name="Ebling H."/>
            <person name="Edwards K."/>
            <person name="Eickbush T."/>
            <person name="Evans J.D."/>
            <person name="Filipski A."/>
            <person name="Findeiss S."/>
            <person name="Freyhult E."/>
            <person name="Fulton L."/>
            <person name="Fulton R."/>
            <person name="Garcia A.C."/>
            <person name="Gardiner A."/>
            <person name="Garfield D.A."/>
            <person name="Garvin B.E."/>
            <person name="Gibson G."/>
            <person name="Gilbert D."/>
            <person name="Gnerre S."/>
            <person name="Godfrey J."/>
            <person name="Good R."/>
            <person name="Gotea V."/>
            <person name="Gravely B."/>
            <person name="Greenberg A.J."/>
            <person name="Griffiths-Jones S."/>
            <person name="Gross S."/>
            <person name="Guigo R."/>
            <person name="Gustafson E.A."/>
            <person name="Haerty W."/>
            <person name="Hahn M.W."/>
            <person name="Halligan D.L."/>
            <person name="Halpern A.L."/>
            <person name="Halter G.M."/>
            <person name="Han M.V."/>
            <person name="Heger A."/>
            <person name="Hillier L."/>
            <person name="Hinrichs A.S."/>
            <person name="Holmes I."/>
            <person name="Hoskins R.A."/>
            <person name="Hubisz M.J."/>
            <person name="Hultmark D."/>
            <person name="Huntley M.A."/>
            <person name="Jaffe D.B."/>
            <person name="Jagadeeshan S."/>
            <person name="Jeck W.R."/>
            <person name="Johnson J."/>
            <person name="Jones C.D."/>
            <person name="Jordan W.C."/>
            <person name="Karpen G.H."/>
            <person name="Kataoka E."/>
            <person name="Keightley P.D."/>
            <person name="Kheradpour P."/>
            <person name="Kirkness E.F."/>
            <person name="Koerich L.B."/>
            <person name="Kristiansen K."/>
            <person name="Kudrna D."/>
            <person name="Kulathinal R.J."/>
            <person name="Kumar S."/>
            <person name="Kwok R."/>
            <person name="Lander E."/>
            <person name="Langley C.H."/>
            <person name="Lapoint R."/>
            <person name="Lazzaro B.P."/>
            <person name="Lee S.J."/>
            <person name="Levesque L."/>
            <person name="Li R."/>
            <person name="Lin C.F."/>
            <person name="Lin M.F."/>
            <person name="Lindblad-Toh K."/>
            <person name="Llopart A."/>
            <person name="Long M."/>
            <person name="Low L."/>
            <person name="Lozovsky E."/>
            <person name="Lu J."/>
            <person name="Luo M."/>
            <person name="Machado C.A."/>
            <person name="Makalowski W."/>
            <person name="Marzo M."/>
            <person name="Matsuda M."/>
            <person name="Matzkin L."/>
            <person name="McAllister B."/>
            <person name="McBride C.S."/>
            <person name="McKernan B."/>
            <person name="McKernan K."/>
            <person name="Mendez-Lago M."/>
            <person name="Minx P."/>
            <person name="Mollenhauer M.U."/>
            <person name="Montooth K."/>
            <person name="Mount S.M."/>
            <person name="Mu X."/>
            <person name="Myers E."/>
            <person name="Negre B."/>
            <person name="Newfeld S."/>
            <person name="Nielsen R."/>
            <person name="Noor M.A."/>
            <person name="O'Grady P."/>
            <person name="Pachter L."/>
            <person name="Papaceit M."/>
            <person name="Parisi M.J."/>
            <person name="Parisi M."/>
            <person name="Parts L."/>
            <person name="Pedersen J.S."/>
            <person name="Pesole G."/>
            <person name="Phillippy A.M."/>
            <person name="Ponting C.P."/>
            <person name="Pop M."/>
            <person name="Porcelli D."/>
            <person name="Powell J.R."/>
            <person name="Prohaska S."/>
            <person name="Pruitt K."/>
            <person name="Puig M."/>
            <person name="Quesneville H."/>
            <person name="Ram K.R."/>
            <person name="Rand D."/>
            <person name="Rasmussen M.D."/>
            <person name="Reed L.K."/>
            <person name="Reenan R."/>
            <person name="Reily A."/>
            <person name="Remington K.A."/>
            <person name="Rieger T.T."/>
            <person name="Ritchie M.G."/>
            <person name="Robin C."/>
            <person name="Rogers Y.H."/>
            <person name="Rohde C."/>
            <person name="Rozas J."/>
            <person name="Rubenfield M.J."/>
            <person name="Ruiz A."/>
            <person name="Russo S."/>
            <person name="Salzberg S.L."/>
            <person name="Sanchez-Gracia A."/>
            <person name="Saranga D.J."/>
            <person name="Sato H."/>
            <person name="Schaeffer S.W."/>
            <person name="Schatz M.C."/>
            <person name="Schlenke T."/>
            <person name="Schwartz R."/>
            <person name="Segarra C."/>
            <person name="Singh R.S."/>
            <person name="Sirot L."/>
            <person name="Sirota M."/>
            <person name="Sisneros N.B."/>
            <person name="Smith C.D."/>
            <person name="Smith T.F."/>
            <person name="Spieth J."/>
            <person name="Stage D.E."/>
            <person name="Stark A."/>
            <person name="Stephan W."/>
            <person name="Strausberg R.L."/>
            <person name="Strempel S."/>
            <person name="Sturgill D."/>
            <person name="Sutton G."/>
            <person name="Sutton G.G."/>
            <person name="Tao W."/>
            <person name="Teichmann S."/>
            <person name="Tobari Y.N."/>
            <person name="Tomimura Y."/>
            <person name="Tsolas J.M."/>
            <person name="Valente V.L."/>
            <person name="Venter E."/>
            <person name="Venter J.C."/>
            <person name="Vicario S."/>
            <person name="Vieira F.G."/>
            <person name="Vilella A.J."/>
            <person name="Villasante A."/>
            <person name="Walenz B."/>
            <person name="Wang J."/>
            <person name="Wasserman M."/>
            <person name="Watts T."/>
            <person name="Wilson D."/>
            <person name="Wilson R.K."/>
            <person name="Wing R.A."/>
            <person name="Wolfner M.F."/>
            <person name="Wong A."/>
            <person name="Wong G.K."/>
            <person name="Wu C.I."/>
            <person name="Wu G."/>
            <person name="Yamamoto D."/>
            <person name="Yang H.P."/>
            <person name="Yang S.P."/>
            <person name="Yorke J.A."/>
            <person name="Yoshida K."/>
            <person name="Zdobnov E."/>
            <person name="Zhang P."/>
            <person name="Zhang Y."/>
            <person name="Zimin A.V."/>
            <person name="Baldwin J."/>
            <person name="Abdouelleil A."/>
            <person name="Abdulkadir J."/>
            <person name="Abebe A."/>
            <person name="Abera B."/>
            <person name="Abreu J."/>
            <person name="Acer S.C."/>
            <person name="Aftuck L."/>
            <person name="Alexander A."/>
            <person name="An P."/>
            <person name="Anderson E."/>
            <person name="Anderson S."/>
            <person name="Arachi H."/>
            <person name="Azer M."/>
            <person name="Bachantsang P."/>
            <person name="Barry A."/>
            <person name="Bayul T."/>
            <person name="Berlin A."/>
            <person name="Bessette D."/>
            <person name="Bloom T."/>
            <person name="Blye J."/>
            <person name="Boguslavskiy L."/>
            <person name="Bonnet C."/>
            <person name="Boukhgalter B."/>
            <person name="Bourzgui I."/>
            <person name="Brown A."/>
            <person name="Cahill P."/>
            <person name="Channer S."/>
            <person name="Cheshatsang Y."/>
            <person name="Chuda L."/>
            <person name="Citroen M."/>
            <person name="Collymore A."/>
            <person name="Cooke P."/>
            <person name="Costello M."/>
            <person name="D'Aco K."/>
            <person name="Daza R."/>
            <person name="De Haan G."/>
            <person name="DeGray S."/>
            <person name="DeMaso C."/>
            <person name="Dhargay N."/>
            <person name="Dooley K."/>
            <person name="Dooley E."/>
            <person name="Doricent M."/>
            <person name="Dorje P."/>
            <person name="Dorjee K."/>
            <person name="Dupes A."/>
            <person name="Elong R."/>
            <person name="Falk J."/>
            <person name="Farina A."/>
            <person name="Faro S."/>
            <person name="Ferguson D."/>
            <person name="Fisher S."/>
            <person name="Foley C.D."/>
            <person name="Franke A."/>
            <person name="Friedrich D."/>
            <person name="Gadbois L."/>
            <person name="Gearin G."/>
            <person name="Gearin C.R."/>
            <person name="Giannoukos G."/>
            <person name="Goode T."/>
            <person name="Graham J."/>
            <person name="Grandbois E."/>
            <person name="Grewal S."/>
            <person name="Gyaltsen K."/>
            <person name="Hafez N."/>
            <person name="Hagos B."/>
            <person name="Hall J."/>
            <person name="Henson C."/>
            <person name="Hollinger A."/>
            <person name="Honan T."/>
            <person name="Huard M.D."/>
            <person name="Hughes L."/>
            <person name="Hurhula B."/>
            <person name="Husby M.E."/>
            <person name="Kamat A."/>
            <person name="Kanga B."/>
            <person name="Kashin S."/>
            <person name="Khazanovich D."/>
            <person name="Kisner P."/>
            <person name="Lance K."/>
            <person name="Lara M."/>
            <person name="Lee W."/>
            <person name="Lennon N."/>
            <person name="Letendre F."/>
            <person name="LeVine R."/>
            <person name="Lipovsky A."/>
            <person name="Liu X."/>
            <person name="Liu J."/>
            <person name="Liu S."/>
            <person name="Lokyitsang T."/>
            <person name="Lokyitsang Y."/>
            <person name="Lubonja R."/>
            <person name="Lui A."/>
            <person name="MacDonald P."/>
            <person name="Magnisalis V."/>
            <person name="Maru K."/>
            <person name="Matthews C."/>
            <person name="McCusker W."/>
            <person name="McDonough S."/>
            <person name="Mehta T."/>
            <person name="Meldrim J."/>
            <person name="Meneus L."/>
            <person name="Mihai O."/>
            <person name="Mihalev A."/>
            <person name="Mihova T."/>
            <person name="Mittelman R."/>
            <person name="Mlenga V."/>
            <person name="Montmayeur A."/>
            <person name="Mulrain L."/>
            <person name="Navidi A."/>
            <person name="Naylor J."/>
            <person name="Negash T."/>
            <person name="Nguyen T."/>
            <person name="Nguyen N."/>
            <person name="Nicol R."/>
            <person name="Norbu C."/>
            <person name="Norbu N."/>
            <person name="Novod N."/>
            <person name="O'Neill B."/>
            <person name="Osman S."/>
            <person name="Markiewicz E."/>
            <person name="Oyono O.L."/>
            <person name="Patti C."/>
            <person name="Phunkhang P."/>
            <person name="Pierre F."/>
            <person name="Priest M."/>
            <person name="Raghuraman S."/>
            <person name="Rege F."/>
            <person name="Reyes R."/>
            <person name="Rise C."/>
            <person name="Rogov P."/>
            <person name="Ross K."/>
            <person name="Ryan E."/>
            <person name="Settipalli S."/>
            <person name="Shea T."/>
            <person name="Sherpa N."/>
            <person name="Shi L."/>
            <person name="Shih D."/>
            <person name="Sparrow T."/>
            <person name="Spaulding J."/>
            <person name="Stalker J."/>
            <person name="Stange-Thomann N."/>
            <person name="Stavropoulos S."/>
            <person name="Stone C."/>
            <person name="Strader C."/>
            <person name="Tesfaye S."/>
            <person name="Thomson T."/>
            <person name="Thoulutsang Y."/>
            <person name="Thoulutsang D."/>
            <person name="Topham K."/>
            <person name="Topping I."/>
            <person name="Tsamla T."/>
            <person name="Vassiliev H."/>
            <person name="Vo A."/>
            <person name="Wangchuk T."/>
            <person name="Wangdi T."/>
            <person name="Weiand M."/>
            <person name="Wilkinson J."/>
            <person name="Wilson A."/>
            <person name="Yadav S."/>
            <person name="Young G."/>
            <person name="Yu Q."/>
            <person name="Zembek L."/>
            <person name="Zhong D."/>
            <person name="Zimmer A."/>
            <person name="Zwirko Z."/>
            <person name="Jaffe D.B."/>
            <person name="Alvarez P."/>
            <person name="Brockman W."/>
            <person name="Butler J."/>
            <person name="Chin C."/>
            <person name="Gnerre S."/>
            <person name="Grabherr M."/>
            <person name="Kleber M."/>
            <person name="Mauceli E."/>
            <person name="MacCallum I."/>
        </authorList>
    </citation>
    <scope>NUCLEOTIDE SEQUENCE [LARGE SCALE GENOMIC DNA]</scope>
    <source>
        <strain evidence="9">Rob3c / Tucson 14021-0248.25</strain>
    </source>
</reference>
<feature type="compositionally biased region" description="Polar residues" evidence="6">
    <location>
        <begin position="655"/>
        <end position="670"/>
    </location>
</feature>
<keyword evidence="3 5" id="KW-0238">DNA-binding</keyword>
<feature type="compositionally biased region" description="Basic residues" evidence="6">
    <location>
        <begin position="402"/>
        <end position="415"/>
    </location>
</feature>
<dbReference type="PROSITE" id="PS00345">
    <property type="entry name" value="ETS_DOMAIN_1"/>
    <property type="match status" value="1"/>
</dbReference>
<feature type="compositionally biased region" description="Low complexity" evidence="6">
    <location>
        <begin position="373"/>
        <end position="401"/>
    </location>
</feature>
<keyword evidence="9" id="KW-1185">Reference proteome</keyword>
<evidence type="ECO:0000256" key="2">
    <source>
        <dbReference type="ARBA" id="ARBA00005562"/>
    </source>
</evidence>
<evidence type="ECO:0000313" key="8">
    <source>
        <dbReference type="EMBL" id="EDW43544.1"/>
    </source>
</evidence>
<dbReference type="InterPro" id="IPR036390">
    <property type="entry name" value="WH_DNA-bd_sf"/>
</dbReference>
<dbReference type="PRINTS" id="PR00454">
    <property type="entry name" value="ETSDOMAIN"/>
</dbReference>
<dbReference type="SUPFAM" id="SSF46785">
    <property type="entry name" value="Winged helix' DNA-binding domain"/>
    <property type="match status" value="1"/>
</dbReference>
<organism evidence="9">
    <name type="scientific">Drosophila sechellia</name>
    <name type="common">Fruit fly</name>
    <dbReference type="NCBI Taxonomy" id="7238"/>
    <lineage>
        <taxon>Eukaryota</taxon>
        <taxon>Metazoa</taxon>
        <taxon>Ecdysozoa</taxon>
        <taxon>Arthropoda</taxon>
        <taxon>Hexapoda</taxon>
        <taxon>Insecta</taxon>
        <taxon>Pterygota</taxon>
        <taxon>Neoptera</taxon>
        <taxon>Endopterygota</taxon>
        <taxon>Diptera</taxon>
        <taxon>Brachycera</taxon>
        <taxon>Muscomorpha</taxon>
        <taxon>Ephydroidea</taxon>
        <taxon>Drosophilidae</taxon>
        <taxon>Drosophila</taxon>
        <taxon>Sophophora</taxon>
    </lineage>
</organism>
<name>B4HH68_DROSE</name>
<dbReference type="EMBL" id="CH480815">
    <property type="protein sequence ID" value="EDW43544.1"/>
    <property type="molecule type" value="Genomic_DNA"/>
</dbReference>
<dbReference type="FunFam" id="1.10.10.10:FF:000121">
    <property type="entry name" value="ETS translocation variant 5"/>
    <property type="match status" value="1"/>
</dbReference>
<evidence type="ECO:0000256" key="3">
    <source>
        <dbReference type="ARBA" id="ARBA00023125"/>
    </source>
</evidence>
<evidence type="ECO:0000259" key="7">
    <source>
        <dbReference type="PROSITE" id="PS50061"/>
    </source>
</evidence>
<dbReference type="GO" id="GO:0042594">
    <property type="term" value="P:response to starvation"/>
    <property type="evidence" value="ECO:0007669"/>
    <property type="project" value="EnsemblMetazoa"/>
</dbReference>
<dbReference type="Pfam" id="PF00178">
    <property type="entry name" value="Ets"/>
    <property type="match status" value="1"/>
</dbReference>
<feature type="compositionally biased region" description="Basic residues" evidence="6">
    <location>
        <begin position="305"/>
        <end position="319"/>
    </location>
</feature>
<dbReference type="PANTHER" id="PTHR11849">
    <property type="entry name" value="ETS"/>
    <property type="match status" value="1"/>
</dbReference>